<dbReference type="Proteomes" id="UP000386466">
    <property type="component" value="Unassembled WGS sequence"/>
</dbReference>
<dbReference type="GO" id="GO:0005856">
    <property type="term" value="C:cytoskeleton"/>
    <property type="evidence" value="ECO:0007669"/>
    <property type="project" value="UniProtKB-SubCell"/>
</dbReference>
<keyword evidence="4" id="KW-0067">ATP-binding</keyword>
<dbReference type="PRINTS" id="PR00190">
    <property type="entry name" value="ACTIN"/>
</dbReference>
<evidence type="ECO:0000256" key="4">
    <source>
        <dbReference type="ARBA" id="ARBA00022840"/>
    </source>
</evidence>
<proteinExistence type="predicted"/>
<dbReference type="InterPro" id="IPR004000">
    <property type="entry name" value="Actin"/>
</dbReference>
<keyword evidence="7" id="KW-1185">Reference proteome</keyword>
<gene>
    <name evidence="6" type="ORF">LYPA_23C016550</name>
</gene>
<keyword evidence="3" id="KW-0547">Nucleotide-binding</keyword>
<sequence length="83" mass="9755">MGRKDSYIGDKVQSNCYSMTLKYHMEHSIITNCDELGKTWLHTLYNELHVTLEEHLVLLTEALLNSKANREKMTMIMFKTFNT</sequence>
<protein>
    <submittedName>
        <fullName evidence="6">Cytoplasmic 2</fullName>
    </submittedName>
</protein>
<dbReference type="EMBL" id="CAAGRJ010002175">
    <property type="protein sequence ID" value="VFV20091.1"/>
    <property type="molecule type" value="Genomic_DNA"/>
</dbReference>
<dbReference type="Pfam" id="PF00022">
    <property type="entry name" value="Actin"/>
    <property type="match status" value="1"/>
</dbReference>
<dbReference type="PANTHER" id="PTHR11937">
    <property type="entry name" value="ACTIN"/>
    <property type="match status" value="1"/>
</dbReference>
<dbReference type="AlphaFoldDB" id="A0A485MGX9"/>
<dbReference type="GO" id="GO:0005524">
    <property type="term" value="F:ATP binding"/>
    <property type="evidence" value="ECO:0007669"/>
    <property type="project" value="UniProtKB-KW"/>
</dbReference>
<reference evidence="6 7" key="1">
    <citation type="submission" date="2019-01" db="EMBL/GenBank/DDBJ databases">
        <authorList>
            <person name="Alioto T."/>
            <person name="Alioto T."/>
        </authorList>
    </citation>
    <scope>NUCLEOTIDE SEQUENCE [LARGE SCALE GENOMIC DNA]</scope>
</reference>
<dbReference type="InterPro" id="IPR043129">
    <property type="entry name" value="ATPase_NBD"/>
</dbReference>
<comment type="subcellular location">
    <subcellularLocation>
        <location evidence="1">Cytoplasm</location>
        <location evidence="1">Cytoskeleton</location>
    </subcellularLocation>
</comment>
<dbReference type="PROSITE" id="PS01132">
    <property type="entry name" value="ACTINS_ACT_LIKE"/>
    <property type="match status" value="1"/>
</dbReference>
<evidence type="ECO:0000256" key="1">
    <source>
        <dbReference type="ARBA" id="ARBA00004245"/>
    </source>
</evidence>
<dbReference type="InterPro" id="IPR020902">
    <property type="entry name" value="Actin/actin-like_CS"/>
</dbReference>
<accession>A0A485MGX9</accession>
<evidence type="ECO:0000313" key="6">
    <source>
        <dbReference type="EMBL" id="VFV20091.1"/>
    </source>
</evidence>
<evidence type="ECO:0000256" key="2">
    <source>
        <dbReference type="ARBA" id="ARBA00022490"/>
    </source>
</evidence>
<name>A0A485MGX9_LYNPA</name>
<keyword evidence="5" id="KW-0206">Cytoskeleton</keyword>
<dbReference type="Gene3D" id="3.30.420.40">
    <property type="match status" value="1"/>
</dbReference>
<keyword evidence="2" id="KW-0963">Cytoplasm</keyword>
<evidence type="ECO:0000256" key="5">
    <source>
        <dbReference type="ARBA" id="ARBA00023212"/>
    </source>
</evidence>
<evidence type="ECO:0000313" key="7">
    <source>
        <dbReference type="Proteomes" id="UP000386466"/>
    </source>
</evidence>
<dbReference type="SUPFAM" id="SSF53067">
    <property type="entry name" value="Actin-like ATPase domain"/>
    <property type="match status" value="1"/>
</dbReference>
<organism evidence="6 7">
    <name type="scientific">Lynx pardinus</name>
    <name type="common">Iberian lynx</name>
    <name type="synonym">Felis pardina</name>
    <dbReference type="NCBI Taxonomy" id="191816"/>
    <lineage>
        <taxon>Eukaryota</taxon>
        <taxon>Metazoa</taxon>
        <taxon>Chordata</taxon>
        <taxon>Craniata</taxon>
        <taxon>Vertebrata</taxon>
        <taxon>Euteleostomi</taxon>
        <taxon>Mammalia</taxon>
        <taxon>Eutheria</taxon>
        <taxon>Laurasiatheria</taxon>
        <taxon>Carnivora</taxon>
        <taxon>Feliformia</taxon>
        <taxon>Felidae</taxon>
        <taxon>Felinae</taxon>
        <taxon>Lynx</taxon>
    </lineage>
</organism>
<dbReference type="FunFam" id="3.30.420.40:FF:000148">
    <property type="entry name" value="Actin, alpha skeletal muscle"/>
    <property type="match status" value="1"/>
</dbReference>
<evidence type="ECO:0000256" key="3">
    <source>
        <dbReference type="ARBA" id="ARBA00022741"/>
    </source>
</evidence>